<feature type="compositionally biased region" description="Basic residues" evidence="1">
    <location>
        <begin position="97"/>
        <end position="118"/>
    </location>
</feature>
<evidence type="ECO:0000313" key="2">
    <source>
        <dbReference type="EMBL" id="RLM78104.1"/>
    </source>
</evidence>
<organism evidence="2 3">
    <name type="scientific">Panicum miliaceum</name>
    <name type="common">Proso millet</name>
    <name type="synonym">Broomcorn millet</name>
    <dbReference type="NCBI Taxonomy" id="4540"/>
    <lineage>
        <taxon>Eukaryota</taxon>
        <taxon>Viridiplantae</taxon>
        <taxon>Streptophyta</taxon>
        <taxon>Embryophyta</taxon>
        <taxon>Tracheophyta</taxon>
        <taxon>Spermatophyta</taxon>
        <taxon>Magnoliopsida</taxon>
        <taxon>Liliopsida</taxon>
        <taxon>Poales</taxon>
        <taxon>Poaceae</taxon>
        <taxon>PACMAD clade</taxon>
        <taxon>Panicoideae</taxon>
        <taxon>Panicodae</taxon>
        <taxon>Paniceae</taxon>
        <taxon>Panicinae</taxon>
        <taxon>Panicum</taxon>
        <taxon>Panicum sect. Panicum</taxon>
    </lineage>
</organism>
<dbReference type="AlphaFoldDB" id="A0A3L6QBR8"/>
<feature type="region of interest" description="Disordered" evidence="1">
    <location>
        <begin position="192"/>
        <end position="212"/>
    </location>
</feature>
<sequence>MRQRRRPASKSAPMSEHLSPPRSDHWRRDHTGVSPGHEDQFAAAWLSISTTKNHVVSASPAGRPPHLSALSPRRLAAPATRLATPAANARAVEPPIHRPRHTPRLLRSRRAVPSHRHAAPTTNRPNASEAAEDAAACSLPGSERAPPPPPRRHRAGSRSAAPLRTRQPPASQAGRRAAHDCSGLLAGVARGHCQPLRRGHGRRRPPWQAASRQAPPMLHGRLTLQQSRDLPFTKSRRKEKTVADCARRSGPSIGDDNVLQLQRYEMDSAPHVAH</sequence>
<gene>
    <name evidence="2" type="ORF">C2845_PM12G19860</name>
</gene>
<reference evidence="3" key="1">
    <citation type="journal article" date="2019" name="Nat. Commun.">
        <title>The genome of broomcorn millet.</title>
        <authorList>
            <person name="Zou C."/>
            <person name="Miki D."/>
            <person name="Li D."/>
            <person name="Tang Q."/>
            <person name="Xiao L."/>
            <person name="Rajput S."/>
            <person name="Deng P."/>
            <person name="Jia W."/>
            <person name="Huang R."/>
            <person name="Zhang M."/>
            <person name="Sun Y."/>
            <person name="Hu J."/>
            <person name="Fu X."/>
            <person name="Schnable P.S."/>
            <person name="Li F."/>
            <person name="Zhang H."/>
            <person name="Feng B."/>
            <person name="Zhu X."/>
            <person name="Liu R."/>
            <person name="Schnable J.C."/>
            <person name="Zhu J.-K."/>
            <person name="Zhang H."/>
        </authorList>
    </citation>
    <scope>NUCLEOTIDE SEQUENCE [LARGE SCALE GENOMIC DNA]</scope>
</reference>
<feature type="region of interest" description="Disordered" evidence="1">
    <location>
        <begin position="1"/>
        <end position="38"/>
    </location>
</feature>
<feature type="compositionally biased region" description="Low complexity" evidence="1">
    <location>
        <begin position="67"/>
        <end position="91"/>
    </location>
</feature>
<evidence type="ECO:0000313" key="3">
    <source>
        <dbReference type="Proteomes" id="UP000275267"/>
    </source>
</evidence>
<feature type="compositionally biased region" description="Low complexity" evidence="1">
    <location>
        <begin position="127"/>
        <end position="144"/>
    </location>
</feature>
<dbReference type="EMBL" id="PQIB02000012">
    <property type="protein sequence ID" value="RLM78104.1"/>
    <property type="molecule type" value="Genomic_DNA"/>
</dbReference>
<feature type="region of interest" description="Disordered" evidence="1">
    <location>
        <begin position="53"/>
        <end position="179"/>
    </location>
</feature>
<protein>
    <submittedName>
        <fullName evidence="2">Uncharacterized protein</fullName>
    </submittedName>
</protein>
<name>A0A3L6QBR8_PANMI</name>
<feature type="compositionally biased region" description="Basic residues" evidence="1">
    <location>
        <begin position="195"/>
        <end position="205"/>
    </location>
</feature>
<comment type="caution">
    <text evidence="2">The sequence shown here is derived from an EMBL/GenBank/DDBJ whole genome shotgun (WGS) entry which is preliminary data.</text>
</comment>
<proteinExistence type="predicted"/>
<feature type="region of interest" description="Disordered" evidence="1">
    <location>
        <begin position="230"/>
        <end position="257"/>
    </location>
</feature>
<accession>A0A3L6QBR8</accession>
<keyword evidence="3" id="KW-1185">Reference proteome</keyword>
<evidence type="ECO:0000256" key="1">
    <source>
        <dbReference type="SAM" id="MobiDB-lite"/>
    </source>
</evidence>
<dbReference type="Proteomes" id="UP000275267">
    <property type="component" value="Unassembled WGS sequence"/>
</dbReference>
<feature type="compositionally biased region" description="Basic and acidic residues" evidence="1">
    <location>
        <begin position="22"/>
        <end position="38"/>
    </location>
</feature>